<dbReference type="OrthoDB" id="2431472at2759"/>
<keyword evidence="2" id="KW-1185">Reference proteome</keyword>
<evidence type="ECO:0000313" key="2">
    <source>
        <dbReference type="Proteomes" id="UP000266861"/>
    </source>
</evidence>
<proteinExistence type="predicted"/>
<dbReference type="Proteomes" id="UP000266861">
    <property type="component" value="Unassembled WGS sequence"/>
</dbReference>
<gene>
    <name evidence="1" type="ORF">Glove_262g76</name>
</gene>
<dbReference type="STRING" id="1348612.A0A397I5U5"/>
<organism evidence="1 2">
    <name type="scientific">Diversispora epigaea</name>
    <dbReference type="NCBI Taxonomy" id="1348612"/>
    <lineage>
        <taxon>Eukaryota</taxon>
        <taxon>Fungi</taxon>
        <taxon>Fungi incertae sedis</taxon>
        <taxon>Mucoromycota</taxon>
        <taxon>Glomeromycotina</taxon>
        <taxon>Glomeromycetes</taxon>
        <taxon>Diversisporales</taxon>
        <taxon>Diversisporaceae</taxon>
        <taxon>Diversispora</taxon>
    </lineage>
</organism>
<name>A0A397I5U5_9GLOM</name>
<comment type="caution">
    <text evidence="1">The sequence shown here is derived from an EMBL/GenBank/DDBJ whole genome shotgun (WGS) entry which is preliminary data.</text>
</comment>
<sequence length="87" mass="10029">MYDATKHTSHTGKLEPKWKGPFYIHNRLTQGVYKLRTLNGKVLLAPINGSLFKMYHEGSTWKSQIYLIRIGSYTLRPITQPYTLGDS</sequence>
<dbReference type="AlphaFoldDB" id="A0A397I5U5"/>
<accession>A0A397I5U5</accession>
<reference evidence="1 2" key="1">
    <citation type="submission" date="2018-08" db="EMBL/GenBank/DDBJ databases">
        <title>Genome and evolution of the arbuscular mycorrhizal fungus Diversispora epigaea (formerly Glomus versiforme) and its bacterial endosymbionts.</title>
        <authorList>
            <person name="Sun X."/>
            <person name="Fei Z."/>
            <person name="Harrison M."/>
        </authorList>
    </citation>
    <scope>NUCLEOTIDE SEQUENCE [LARGE SCALE GENOMIC DNA]</scope>
    <source>
        <strain evidence="1 2">IT104</strain>
    </source>
</reference>
<dbReference type="EMBL" id="PQFF01000240">
    <property type="protein sequence ID" value="RHZ71089.1"/>
    <property type="molecule type" value="Genomic_DNA"/>
</dbReference>
<protein>
    <submittedName>
        <fullName evidence="1">Uncharacterized protein</fullName>
    </submittedName>
</protein>
<evidence type="ECO:0000313" key="1">
    <source>
        <dbReference type="EMBL" id="RHZ71089.1"/>
    </source>
</evidence>